<comment type="cofactor">
    <cofactor evidence="1">
        <name>FMN</name>
        <dbReference type="ChEBI" id="CHEBI:58210"/>
    </cofactor>
</comment>
<gene>
    <name evidence="6" type="ORF">SSCH_580005</name>
</gene>
<dbReference type="InterPro" id="IPR012349">
    <property type="entry name" value="Split_barrel_FMN-bd"/>
</dbReference>
<dbReference type="PANTHER" id="PTHR33798:SF5">
    <property type="entry name" value="FLAVIN REDUCTASE LIKE DOMAIN-CONTAINING PROTEIN"/>
    <property type="match status" value="1"/>
</dbReference>
<dbReference type="Pfam" id="PF01613">
    <property type="entry name" value="Flavin_Reduct"/>
    <property type="match status" value="1"/>
</dbReference>
<dbReference type="InterPro" id="IPR002563">
    <property type="entry name" value="Flavin_Rdtase-like_dom"/>
</dbReference>
<dbReference type="GO" id="GO:0010181">
    <property type="term" value="F:FMN binding"/>
    <property type="evidence" value="ECO:0007669"/>
    <property type="project" value="InterPro"/>
</dbReference>
<proteinExistence type="inferred from homology"/>
<dbReference type="EMBL" id="CDRZ01000256">
    <property type="protein sequence ID" value="CEO89708.1"/>
    <property type="molecule type" value="Genomic_DNA"/>
</dbReference>
<name>A0A0B7MNB3_9FIRM</name>
<evidence type="ECO:0000313" key="6">
    <source>
        <dbReference type="EMBL" id="CEO89708.1"/>
    </source>
</evidence>
<dbReference type="SUPFAM" id="SSF50475">
    <property type="entry name" value="FMN-binding split barrel"/>
    <property type="match status" value="1"/>
</dbReference>
<dbReference type="OrthoDB" id="9794638at2"/>
<dbReference type="RefSeq" id="WP_084711134.1">
    <property type="nucleotide sequence ID" value="NZ_CDRZ01000256.1"/>
</dbReference>
<feature type="domain" description="Flavin reductase like" evidence="5">
    <location>
        <begin position="12"/>
        <end position="149"/>
    </location>
</feature>
<dbReference type="SMART" id="SM00903">
    <property type="entry name" value="Flavin_Reduct"/>
    <property type="match status" value="1"/>
</dbReference>
<dbReference type="Proteomes" id="UP000046155">
    <property type="component" value="Unassembled WGS sequence"/>
</dbReference>
<organism evidence="6 7">
    <name type="scientific">Syntrophaceticus schinkii</name>
    <dbReference type="NCBI Taxonomy" id="499207"/>
    <lineage>
        <taxon>Bacteria</taxon>
        <taxon>Bacillati</taxon>
        <taxon>Bacillota</taxon>
        <taxon>Clostridia</taxon>
        <taxon>Thermoanaerobacterales</taxon>
        <taxon>Thermoanaerobacterales Family III. Incertae Sedis</taxon>
        <taxon>Syntrophaceticus</taxon>
    </lineage>
</organism>
<evidence type="ECO:0000259" key="5">
    <source>
        <dbReference type="SMART" id="SM00903"/>
    </source>
</evidence>
<comment type="similarity">
    <text evidence="4">Belongs to the flavoredoxin family.</text>
</comment>
<accession>A0A0B7MNB3</accession>
<dbReference type="GO" id="GO:0016646">
    <property type="term" value="F:oxidoreductase activity, acting on the CH-NH group of donors, NAD or NADP as acceptor"/>
    <property type="evidence" value="ECO:0007669"/>
    <property type="project" value="UniProtKB-ARBA"/>
</dbReference>
<dbReference type="AlphaFoldDB" id="A0A0B7MNB3"/>
<dbReference type="Gene3D" id="2.30.110.10">
    <property type="entry name" value="Electron Transport, Fmn-binding Protein, Chain A"/>
    <property type="match status" value="1"/>
</dbReference>
<keyword evidence="7" id="KW-1185">Reference proteome</keyword>
<sequence>MILKTRQREQVLPQPVVLISTVGKNGVRNIAPWSNITPILRPLDEIVLASWIKRDTLVNILETGDFVVNVPSADMVDAVMICSKNYPPDVDEFEKSGLKPCLSQQVKSPGIEGCLAQMECTLVEEISRKNYSLIIGKVVHLEAEDKFFNEAGEMDYENAQPLSIMLGDRGMWFTRPVYVGKYAEYSEMFLKKEVIIFKKKRIKKIKKLRPQVA</sequence>
<keyword evidence="2" id="KW-0285">Flavoprotein</keyword>
<evidence type="ECO:0000313" key="7">
    <source>
        <dbReference type="Proteomes" id="UP000046155"/>
    </source>
</evidence>
<evidence type="ECO:0000256" key="1">
    <source>
        <dbReference type="ARBA" id="ARBA00001917"/>
    </source>
</evidence>
<protein>
    <recommendedName>
        <fullName evidence="5">Flavin reductase like domain-containing protein</fullName>
    </recommendedName>
</protein>
<dbReference type="PANTHER" id="PTHR33798">
    <property type="entry name" value="FLAVOPROTEIN OXYGENASE"/>
    <property type="match status" value="1"/>
</dbReference>
<evidence type="ECO:0000256" key="4">
    <source>
        <dbReference type="ARBA" id="ARBA00038054"/>
    </source>
</evidence>
<keyword evidence="3" id="KW-0288">FMN</keyword>
<evidence type="ECO:0000256" key="3">
    <source>
        <dbReference type="ARBA" id="ARBA00022643"/>
    </source>
</evidence>
<evidence type="ECO:0000256" key="2">
    <source>
        <dbReference type="ARBA" id="ARBA00022630"/>
    </source>
</evidence>
<reference evidence="7" key="1">
    <citation type="submission" date="2015-01" db="EMBL/GenBank/DDBJ databases">
        <authorList>
            <person name="Manzoor Shahid"/>
            <person name="Zubair Saima"/>
        </authorList>
    </citation>
    <scope>NUCLEOTIDE SEQUENCE [LARGE SCALE GENOMIC DNA]</scope>
    <source>
        <strain evidence="7">Sp3</strain>
    </source>
</reference>